<dbReference type="EMBL" id="PJBV01000035">
    <property type="protein sequence ID" value="PKH37197.1"/>
    <property type="molecule type" value="Genomic_DNA"/>
</dbReference>
<reference evidence="4" key="1">
    <citation type="submission" date="2016-10" db="EMBL/GenBank/DDBJ databases">
        <authorList>
            <person name="de Groot N.N."/>
        </authorList>
    </citation>
    <scope>NUCLEOTIDE SEQUENCE [LARGE SCALE GENOMIC DNA]</scope>
    <source>
        <strain evidence="4">CGMCC 1.10697</strain>
    </source>
</reference>
<name>A0A1I0VDB2_9ACTN</name>
<evidence type="ECO:0000313" key="4">
    <source>
        <dbReference type="EMBL" id="SFA73990.1"/>
    </source>
</evidence>
<sequence length="174" mass="18006">MTHLGARVSALVDGHLAPDEEERCWNHVHGCHTCRDLVEHEGWVKTQLAQLSLGSSETSHDFKSALVGRCSALAPAAGGSALRPAAFATSHRPRRGLVAIGGGAASACVVGVLALGVAGSPRVEPRPPVTDLSRPAVPAGQLTGVDDRGARGPVSPSRMPLAERLVAIREKIAP</sequence>
<feature type="region of interest" description="Disordered" evidence="1">
    <location>
        <begin position="121"/>
        <end position="157"/>
    </location>
</feature>
<dbReference type="EMBL" id="FOKC01000001">
    <property type="protein sequence ID" value="SFA73990.1"/>
    <property type="molecule type" value="Genomic_DNA"/>
</dbReference>
<proteinExistence type="predicted"/>
<keyword evidence="2" id="KW-1133">Transmembrane helix</keyword>
<accession>A0A1I0VDB2</accession>
<protein>
    <recommendedName>
        <fullName evidence="7">Zinc-finger</fullName>
    </recommendedName>
</protein>
<evidence type="ECO:0000256" key="2">
    <source>
        <dbReference type="SAM" id="Phobius"/>
    </source>
</evidence>
<evidence type="ECO:0000313" key="5">
    <source>
        <dbReference type="Proteomes" id="UP000199113"/>
    </source>
</evidence>
<keyword evidence="2" id="KW-0472">Membrane</keyword>
<dbReference type="Proteomes" id="UP000233565">
    <property type="component" value="Unassembled WGS sequence"/>
</dbReference>
<evidence type="ECO:0000313" key="6">
    <source>
        <dbReference type="Proteomes" id="UP000233565"/>
    </source>
</evidence>
<dbReference type="RefSeq" id="WP_091193055.1">
    <property type="nucleotide sequence ID" value="NZ_FOKC01000001.1"/>
</dbReference>
<evidence type="ECO:0008006" key="7">
    <source>
        <dbReference type="Google" id="ProtNLM"/>
    </source>
</evidence>
<keyword evidence="6" id="KW-1185">Reference proteome</keyword>
<dbReference type="OrthoDB" id="3743969at2"/>
<gene>
    <name evidence="3" type="ORF">CXG46_17040</name>
    <name evidence="4" type="ORF">SAMN05192575_101125</name>
</gene>
<organism evidence="4 5">
    <name type="scientific">Nocardioides alpinus</name>
    <dbReference type="NCBI Taxonomy" id="748909"/>
    <lineage>
        <taxon>Bacteria</taxon>
        <taxon>Bacillati</taxon>
        <taxon>Actinomycetota</taxon>
        <taxon>Actinomycetes</taxon>
        <taxon>Propionibacteriales</taxon>
        <taxon>Nocardioidaceae</taxon>
        <taxon>Nocardioides</taxon>
    </lineage>
</organism>
<dbReference type="STRING" id="748909.SAMN05192575_101125"/>
<evidence type="ECO:0000313" key="3">
    <source>
        <dbReference type="EMBL" id="PKH37197.1"/>
    </source>
</evidence>
<feature type="transmembrane region" description="Helical" evidence="2">
    <location>
        <begin position="97"/>
        <end position="118"/>
    </location>
</feature>
<keyword evidence="2" id="KW-0812">Transmembrane</keyword>
<dbReference type="Proteomes" id="UP000199113">
    <property type="component" value="Unassembled WGS sequence"/>
</dbReference>
<evidence type="ECO:0000256" key="1">
    <source>
        <dbReference type="SAM" id="MobiDB-lite"/>
    </source>
</evidence>
<dbReference type="AlphaFoldDB" id="A0A1I0VDB2"/>
<reference evidence="3 6" key="2">
    <citation type="submission" date="2017-12" db="EMBL/GenBank/DDBJ databases">
        <title>Pharmacopeia of the Arctic Ocean.</title>
        <authorList>
            <person name="Collins E."/>
            <person name="Ducluzeau A.-L."/>
        </authorList>
    </citation>
    <scope>NUCLEOTIDE SEQUENCE [LARGE SCALE GENOMIC DNA]</scope>
    <source>
        <strain evidence="3 6">DSM 23325</strain>
    </source>
</reference>